<dbReference type="InterPro" id="IPR021401">
    <property type="entry name" value="DUF3040"/>
</dbReference>
<dbReference type="OrthoDB" id="5244024at2"/>
<protein>
    <recommendedName>
        <fullName evidence="5">DUF3040 domain-containing protein</fullName>
    </recommendedName>
</protein>
<proteinExistence type="predicted"/>
<feature type="compositionally biased region" description="Polar residues" evidence="1">
    <location>
        <begin position="104"/>
        <end position="114"/>
    </location>
</feature>
<feature type="region of interest" description="Disordered" evidence="1">
    <location>
        <begin position="87"/>
        <end position="125"/>
    </location>
</feature>
<dbReference type="Proteomes" id="UP000219440">
    <property type="component" value="Unassembled WGS sequence"/>
</dbReference>
<accession>A0A2C8ZUD5</accession>
<dbReference type="RefSeq" id="WP_097061048.1">
    <property type="nucleotide sequence ID" value="NZ_BMLC01000005.1"/>
</dbReference>
<dbReference type="AlphaFoldDB" id="A0A2C8ZUD5"/>
<feature type="compositionally biased region" description="Basic and acidic residues" evidence="1">
    <location>
        <begin position="115"/>
        <end position="125"/>
    </location>
</feature>
<keyword evidence="4" id="KW-1185">Reference proteome</keyword>
<name>A0A2C8ZUD5_9MICO</name>
<evidence type="ECO:0008006" key="5">
    <source>
        <dbReference type="Google" id="ProtNLM"/>
    </source>
</evidence>
<keyword evidence="2" id="KW-0812">Transmembrane</keyword>
<evidence type="ECO:0000256" key="2">
    <source>
        <dbReference type="SAM" id="Phobius"/>
    </source>
</evidence>
<feature type="transmembrane region" description="Helical" evidence="2">
    <location>
        <begin position="65"/>
        <end position="83"/>
    </location>
</feature>
<evidence type="ECO:0000256" key="1">
    <source>
        <dbReference type="SAM" id="MobiDB-lite"/>
    </source>
</evidence>
<dbReference type="Pfam" id="PF11239">
    <property type="entry name" value="DUF3040"/>
    <property type="match status" value="1"/>
</dbReference>
<evidence type="ECO:0000313" key="3">
    <source>
        <dbReference type="EMBL" id="SOE69267.1"/>
    </source>
</evidence>
<organism evidence="3 4">
    <name type="scientific">Salinibacterium xinjiangense</name>
    <dbReference type="NCBI Taxonomy" id="386302"/>
    <lineage>
        <taxon>Bacteria</taxon>
        <taxon>Bacillati</taxon>
        <taxon>Actinomycetota</taxon>
        <taxon>Actinomycetes</taxon>
        <taxon>Micrococcales</taxon>
        <taxon>Microbacteriaceae</taxon>
        <taxon>Salinibacterium</taxon>
    </lineage>
</organism>
<reference evidence="3 4" key="1">
    <citation type="submission" date="2017-09" db="EMBL/GenBank/DDBJ databases">
        <authorList>
            <person name="Ehlers B."/>
            <person name="Leendertz F.H."/>
        </authorList>
    </citation>
    <scope>NUCLEOTIDE SEQUENCE [LARGE SCALE GENOMIC DNA]</scope>
    <source>
        <strain evidence="3 4">CGMCC 1.05381</strain>
    </source>
</reference>
<keyword evidence="2" id="KW-0472">Membrane</keyword>
<gene>
    <name evidence="3" type="ORF">SAMN06296378_1940</name>
</gene>
<evidence type="ECO:0000313" key="4">
    <source>
        <dbReference type="Proteomes" id="UP000219440"/>
    </source>
</evidence>
<dbReference type="EMBL" id="OCST01000004">
    <property type="protein sequence ID" value="SOE69267.1"/>
    <property type="molecule type" value="Genomic_DNA"/>
</dbReference>
<sequence length="125" mass="13608">MPLSEQEQRLLEEMERSLYQNDADFVATVNPNRGKTNYRVLVIGVLIGVAGVATLVAGVIVRQPIIGILGFAVMFAGVLLIFAPPRRGSAQMPPAPPTAPKSRGGSTSFMSNLNDRWDKRQDGRE</sequence>
<feature type="transmembrane region" description="Helical" evidence="2">
    <location>
        <begin position="40"/>
        <end position="59"/>
    </location>
</feature>
<keyword evidence="2" id="KW-1133">Transmembrane helix</keyword>